<dbReference type="RefSeq" id="WP_038281582.1">
    <property type="nucleotide sequence ID" value="NZ_JPME01000015.1"/>
</dbReference>
<dbReference type="Proteomes" id="UP000028525">
    <property type="component" value="Unassembled WGS sequence"/>
</dbReference>
<reference evidence="7 8" key="1">
    <citation type="submission" date="2014-07" db="EMBL/GenBank/DDBJ databases">
        <title>Draft genome of Clostridium celerecrescens 152B isolated from sediments associated with methane hydrate from Krishna Godavari basin.</title>
        <authorList>
            <person name="Honkalas V.S."/>
            <person name="Dabir A.P."/>
            <person name="Arora P."/>
            <person name="Dhakephalkar P.K."/>
        </authorList>
    </citation>
    <scope>NUCLEOTIDE SEQUENCE [LARGE SCALE GENOMIC DNA]</scope>
    <source>
        <strain evidence="7 8">152B</strain>
    </source>
</reference>
<organism evidence="7 8">
    <name type="scientific">Lacrimispora celerecrescens</name>
    <dbReference type="NCBI Taxonomy" id="29354"/>
    <lineage>
        <taxon>Bacteria</taxon>
        <taxon>Bacillati</taxon>
        <taxon>Bacillota</taxon>
        <taxon>Clostridia</taxon>
        <taxon>Lachnospirales</taxon>
        <taxon>Lachnospiraceae</taxon>
        <taxon>Lacrimispora</taxon>
    </lineage>
</organism>
<dbReference type="PANTHER" id="PTHR46847:SF1">
    <property type="entry name" value="D-ALLOSE-BINDING PERIPLASMIC PROTEIN-RELATED"/>
    <property type="match status" value="1"/>
</dbReference>
<comment type="subcellular location">
    <subcellularLocation>
        <location evidence="1">Cell envelope</location>
    </subcellularLocation>
</comment>
<dbReference type="STRING" id="29354.IO98_12990"/>
<evidence type="ECO:0000256" key="5">
    <source>
        <dbReference type="SAM" id="SignalP"/>
    </source>
</evidence>
<proteinExistence type="inferred from homology"/>
<feature type="signal peptide" evidence="5">
    <location>
        <begin position="1"/>
        <end position="20"/>
    </location>
</feature>
<comment type="caution">
    <text evidence="7">The sequence shown here is derived from an EMBL/GenBank/DDBJ whole genome shotgun (WGS) entry which is preliminary data.</text>
</comment>
<dbReference type="GO" id="GO:0030313">
    <property type="term" value="C:cell envelope"/>
    <property type="evidence" value="ECO:0007669"/>
    <property type="project" value="UniProtKB-SubCell"/>
</dbReference>
<dbReference type="InterPro" id="IPR028082">
    <property type="entry name" value="Peripla_BP_I"/>
</dbReference>
<dbReference type="Gene3D" id="3.40.50.2300">
    <property type="match status" value="2"/>
</dbReference>
<dbReference type="GO" id="GO:0030246">
    <property type="term" value="F:carbohydrate binding"/>
    <property type="evidence" value="ECO:0007669"/>
    <property type="project" value="UniProtKB-ARBA"/>
</dbReference>
<dbReference type="OrthoDB" id="9800520at2"/>
<feature type="region of interest" description="Disordered" evidence="4">
    <location>
        <begin position="26"/>
        <end position="52"/>
    </location>
</feature>
<evidence type="ECO:0000313" key="7">
    <source>
        <dbReference type="EMBL" id="KEZ89612.1"/>
    </source>
</evidence>
<keyword evidence="3 5" id="KW-0732">Signal</keyword>
<accession>A0A084JKX8</accession>
<evidence type="ECO:0000256" key="2">
    <source>
        <dbReference type="ARBA" id="ARBA00007639"/>
    </source>
</evidence>
<dbReference type="PANTHER" id="PTHR46847">
    <property type="entry name" value="D-ALLOSE-BINDING PERIPLASMIC PROTEIN-RELATED"/>
    <property type="match status" value="1"/>
</dbReference>
<dbReference type="AlphaFoldDB" id="A0A084JKX8"/>
<evidence type="ECO:0000259" key="6">
    <source>
        <dbReference type="Pfam" id="PF13407"/>
    </source>
</evidence>
<protein>
    <submittedName>
        <fullName evidence="7">LacI family transcriptional regulator</fullName>
    </submittedName>
</protein>
<evidence type="ECO:0000256" key="3">
    <source>
        <dbReference type="ARBA" id="ARBA00022729"/>
    </source>
</evidence>
<keyword evidence="8" id="KW-1185">Reference proteome</keyword>
<gene>
    <name evidence="7" type="ORF">IO98_12990</name>
</gene>
<evidence type="ECO:0000256" key="1">
    <source>
        <dbReference type="ARBA" id="ARBA00004196"/>
    </source>
</evidence>
<dbReference type="PROSITE" id="PS51257">
    <property type="entry name" value="PROKAR_LIPOPROTEIN"/>
    <property type="match status" value="1"/>
</dbReference>
<dbReference type="InterPro" id="IPR025997">
    <property type="entry name" value="SBP_2_dom"/>
</dbReference>
<feature type="chain" id="PRO_5039033220" evidence="5">
    <location>
        <begin position="21"/>
        <end position="381"/>
    </location>
</feature>
<evidence type="ECO:0000313" key="8">
    <source>
        <dbReference type="Proteomes" id="UP000028525"/>
    </source>
</evidence>
<sequence>MKRNVLGILLSTAMIATALAGCGSKATGSTSAAPEATEAKTSEGTQAPAATEAASNGDMTVYLVAKGFQSQYWQAVYKGAQNAAKGLGVRLEFQGPDSESDIAQQVQMLNNAVQMQPNAIGLAALDVSALNDSIKEAQDAKIPIIGFDSGVPDAPAGSVAANAATDNYKAGEVAAENTYPLVKDIIAKASGSVRIGVLNQDATSESIISRGLGFINKITELIEADGKSVCVTGNEKFVSDAKADKGDSADVILDVAVPAKVEASLMTTDAQTILNKDDTICIFASNQKTGEGLITGDENLGRLGKEVIGVAFDSGTMIKEAIKDGRLAGAVTQAPVEIGYQTVELAVKAARGEAVTDVDTGCKWYTVDNMDNEEIIQNLYD</sequence>
<feature type="domain" description="Periplasmic binding protein" evidence="6">
    <location>
        <begin position="61"/>
        <end position="353"/>
    </location>
</feature>
<evidence type="ECO:0000256" key="4">
    <source>
        <dbReference type="SAM" id="MobiDB-lite"/>
    </source>
</evidence>
<comment type="similarity">
    <text evidence="2">Belongs to the bacterial solute-binding protein 2 family.</text>
</comment>
<dbReference type="EMBL" id="JPME01000015">
    <property type="protein sequence ID" value="KEZ89612.1"/>
    <property type="molecule type" value="Genomic_DNA"/>
</dbReference>
<dbReference type="Pfam" id="PF13407">
    <property type="entry name" value="Peripla_BP_4"/>
    <property type="match status" value="1"/>
</dbReference>
<name>A0A084JKX8_9FIRM</name>
<dbReference type="SUPFAM" id="SSF53822">
    <property type="entry name" value="Periplasmic binding protein-like I"/>
    <property type="match status" value="1"/>
</dbReference>